<feature type="transmembrane region" description="Helical" evidence="1">
    <location>
        <begin position="12"/>
        <end position="35"/>
    </location>
</feature>
<dbReference type="AlphaFoldDB" id="A0AAN9QZ68"/>
<name>A0AAN9QZ68_PHACN</name>
<proteinExistence type="predicted"/>
<evidence type="ECO:0000313" key="2">
    <source>
        <dbReference type="EMBL" id="KAK7356045.1"/>
    </source>
</evidence>
<keyword evidence="3" id="KW-1185">Reference proteome</keyword>
<evidence type="ECO:0000313" key="3">
    <source>
        <dbReference type="Proteomes" id="UP001374584"/>
    </source>
</evidence>
<dbReference type="EMBL" id="JAYMYR010000006">
    <property type="protein sequence ID" value="KAK7356045.1"/>
    <property type="molecule type" value="Genomic_DNA"/>
</dbReference>
<dbReference type="Proteomes" id="UP001374584">
    <property type="component" value="Unassembled WGS sequence"/>
</dbReference>
<comment type="caution">
    <text evidence="2">The sequence shown here is derived from an EMBL/GenBank/DDBJ whole genome shotgun (WGS) entry which is preliminary data.</text>
</comment>
<sequence>MLSFQSLDACDHAVLLWCVSTWTFTNTVIVMMVPLKVPFGFFWLHNAEKFLSQIADKKLESTQAGLIQKPETYSHRVQFVHIRWISFEQMHACRVEDGVVSSKKKFNGFNLPMNQTHVGQFQKPVKHGNQSQKASGPYIAPVVMQLHPTTSLYSSLMSWIEQGEGQESKQRLERRKPPCQSGKRFRPWIWILETNKTNKHVHSPSL</sequence>
<organism evidence="2 3">
    <name type="scientific">Phaseolus coccineus</name>
    <name type="common">Scarlet runner bean</name>
    <name type="synonym">Phaseolus multiflorus</name>
    <dbReference type="NCBI Taxonomy" id="3886"/>
    <lineage>
        <taxon>Eukaryota</taxon>
        <taxon>Viridiplantae</taxon>
        <taxon>Streptophyta</taxon>
        <taxon>Embryophyta</taxon>
        <taxon>Tracheophyta</taxon>
        <taxon>Spermatophyta</taxon>
        <taxon>Magnoliopsida</taxon>
        <taxon>eudicotyledons</taxon>
        <taxon>Gunneridae</taxon>
        <taxon>Pentapetalae</taxon>
        <taxon>rosids</taxon>
        <taxon>fabids</taxon>
        <taxon>Fabales</taxon>
        <taxon>Fabaceae</taxon>
        <taxon>Papilionoideae</taxon>
        <taxon>50 kb inversion clade</taxon>
        <taxon>NPAAA clade</taxon>
        <taxon>indigoferoid/millettioid clade</taxon>
        <taxon>Phaseoleae</taxon>
        <taxon>Phaseolus</taxon>
    </lineage>
</organism>
<keyword evidence="1" id="KW-0472">Membrane</keyword>
<evidence type="ECO:0000256" key="1">
    <source>
        <dbReference type="SAM" id="Phobius"/>
    </source>
</evidence>
<keyword evidence="1" id="KW-1133">Transmembrane helix</keyword>
<protein>
    <submittedName>
        <fullName evidence="2">Uncharacterized protein</fullName>
    </submittedName>
</protein>
<keyword evidence="1" id="KW-0812">Transmembrane</keyword>
<reference evidence="2 3" key="1">
    <citation type="submission" date="2024-01" db="EMBL/GenBank/DDBJ databases">
        <title>The genomes of 5 underutilized Papilionoideae crops provide insights into root nodulation and disease resistanc.</title>
        <authorList>
            <person name="Jiang F."/>
        </authorList>
    </citation>
    <scope>NUCLEOTIDE SEQUENCE [LARGE SCALE GENOMIC DNA]</scope>
    <source>
        <strain evidence="2">JINMINGXINNONG_FW02</strain>
        <tissue evidence="2">Leaves</tissue>
    </source>
</reference>
<accession>A0AAN9QZ68</accession>
<gene>
    <name evidence="2" type="ORF">VNO80_15311</name>
</gene>